<organism evidence="7 8">
    <name type="scientific">Sporothrix bragantina</name>
    <dbReference type="NCBI Taxonomy" id="671064"/>
    <lineage>
        <taxon>Eukaryota</taxon>
        <taxon>Fungi</taxon>
        <taxon>Dikarya</taxon>
        <taxon>Ascomycota</taxon>
        <taxon>Pezizomycotina</taxon>
        <taxon>Sordariomycetes</taxon>
        <taxon>Sordariomycetidae</taxon>
        <taxon>Ophiostomatales</taxon>
        <taxon>Ophiostomataceae</taxon>
        <taxon>Sporothrix</taxon>
    </lineage>
</organism>
<feature type="transmembrane region" description="Helical" evidence="5">
    <location>
        <begin position="106"/>
        <end position="126"/>
    </location>
</feature>
<feature type="transmembrane region" description="Helical" evidence="5">
    <location>
        <begin position="422"/>
        <end position="443"/>
    </location>
</feature>
<dbReference type="InterPro" id="IPR020846">
    <property type="entry name" value="MFS_dom"/>
</dbReference>
<comment type="subcellular location">
    <subcellularLocation>
        <location evidence="1">Membrane</location>
        <topology evidence="1">Multi-pass membrane protein</topology>
    </subcellularLocation>
</comment>
<feature type="transmembrane region" description="Helical" evidence="5">
    <location>
        <begin position="455"/>
        <end position="476"/>
    </location>
</feature>
<keyword evidence="3 5" id="KW-1133">Transmembrane helix</keyword>
<evidence type="ECO:0000256" key="3">
    <source>
        <dbReference type="ARBA" id="ARBA00022989"/>
    </source>
</evidence>
<evidence type="ECO:0000256" key="2">
    <source>
        <dbReference type="ARBA" id="ARBA00022692"/>
    </source>
</evidence>
<dbReference type="Gene3D" id="1.20.1250.20">
    <property type="entry name" value="MFS general substrate transporter like domains"/>
    <property type="match status" value="1"/>
</dbReference>
<dbReference type="Pfam" id="PF07690">
    <property type="entry name" value="MFS_1"/>
    <property type="match status" value="1"/>
</dbReference>
<feature type="domain" description="Major facilitator superfamily (MFS) profile" evidence="6">
    <location>
        <begin position="68"/>
        <end position="541"/>
    </location>
</feature>
<dbReference type="InterPro" id="IPR011701">
    <property type="entry name" value="MFS"/>
</dbReference>
<dbReference type="PROSITE" id="PS50850">
    <property type="entry name" value="MFS"/>
    <property type="match status" value="1"/>
</dbReference>
<feature type="transmembrane region" description="Helical" evidence="5">
    <location>
        <begin position="517"/>
        <end position="539"/>
    </location>
</feature>
<evidence type="ECO:0000256" key="5">
    <source>
        <dbReference type="SAM" id="Phobius"/>
    </source>
</evidence>
<keyword evidence="4 5" id="KW-0472">Membrane</keyword>
<keyword evidence="8" id="KW-1185">Reference proteome</keyword>
<feature type="transmembrane region" description="Helical" evidence="5">
    <location>
        <begin position="133"/>
        <end position="153"/>
    </location>
</feature>
<dbReference type="SUPFAM" id="SSF103473">
    <property type="entry name" value="MFS general substrate transporter"/>
    <property type="match status" value="1"/>
</dbReference>
<dbReference type="PANTHER" id="PTHR23502">
    <property type="entry name" value="MAJOR FACILITATOR SUPERFAMILY"/>
    <property type="match status" value="1"/>
</dbReference>
<feature type="transmembrane region" description="Helical" evidence="5">
    <location>
        <begin position="66"/>
        <end position="86"/>
    </location>
</feature>
<feature type="transmembrane region" description="Helical" evidence="5">
    <location>
        <begin position="199"/>
        <end position="218"/>
    </location>
</feature>
<dbReference type="EMBL" id="CAWUHC010000010">
    <property type="protein sequence ID" value="CAK7213593.1"/>
    <property type="molecule type" value="Genomic_DNA"/>
</dbReference>
<comment type="caution">
    <text evidence="7">The sequence shown here is derived from an EMBL/GenBank/DDBJ whole genome shotgun (WGS) entry which is preliminary data.</text>
</comment>
<protein>
    <recommendedName>
        <fullName evidence="6">Major facilitator superfamily (MFS) profile domain-containing protein</fullName>
    </recommendedName>
</protein>
<evidence type="ECO:0000313" key="7">
    <source>
        <dbReference type="EMBL" id="CAK7213593.1"/>
    </source>
</evidence>
<evidence type="ECO:0000313" key="8">
    <source>
        <dbReference type="Proteomes" id="UP001642406"/>
    </source>
</evidence>
<sequence>MGLWILEPDTDEVVPGTVHLQKEAEKRIRNTAFLKHGTGRHAGIVLVPQPSDSPNDPLNWSNTRKILTSIFLSCGTGLMAGTHNFINPANATMAKIFHTTANTISQSVSVVLLTLGASAVLTSPLARIWGKRPVLIVSNIIAILGYVIVVAASNNIVGLFVGRGIHGFGVAGLEYLVSSSVGDLFFVHERGIHLALWHYALSGGNALGQVIGTAIFSAEGWKWPFVWAIVVYAVYTVILYFTCPETTYNRAAQLDLDILEDIDDDSSSDRARTVVVDDVNVSENGNEKTANSSIREADDVPTTVVVDPKMSYRQSLQVFNGRFSDESFLRALITPWSAFLLPAVSWAALSYGWSVAVAASFSVGLSSIFTKAPYNFTSNQVGLTVFSSFVGATLGNALPGPLSDWLVTFLSRRNKGIYEPEFRIVLTVPSFFLGLLGFWGFGWSLQARAPFMVPVFFYGLAIFAGSINSLISNTYLLDCHRAQAQDGYAAVTIFRGITSFVMTFVINIWIQRSGYKVVYLWIGAVHGLTCVIGMFLYVFGKKIRFFISKNEFIQRKLAKRKTA</sequence>
<reference evidence="7 8" key="1">
    <citation type="submission" date="2024-01" db="EMBL/GenBank/DDBJ databases">
        <authorList>
            <person name="Allen C."/>
            <person name="Tagirdzhanova G."/>
        </authorList>
    </citation>
    <scope>NUCLEOTIDE SEQUENCE [LARGE SCALE GENOMIC DNA]</scope>
</reference>
<evidence type="ECO:0000256" key="4">
    <source>
        <dbReference type="ARBA" id="ARBA00023136"/>
    </source>
</evidence>
<accession>A0ABP0B258</accession>
<dbReference type="PANTHER" id="PTHR23502:SF4">
    <property type="entry name" value="MAJOR FACILITATOR SUPERFAMILY (MFS) PROFILE DOMAIN-CONTAINING PROTEIN-RELATED"/>
    <property type="match status" value="1"/>
</dbReference>
<evidence type="ECO:0000256" key="1">
    <source>
        <dbReference type="ARBA" id="ARBA00004141"/>
    </source>
</evidence>
<keyword evidence="2 5" id="KW-0812">Transmembrane</keyword>
<evidence type="ECO:0000259" key="6">
    <source>
        <dbReference type="PROSITE" id="PS50850"/>
    </source>
</evidence>
<feature type="transmembrane region" description="Helical" evidence="5">
    <location>
        <begin position="381"/>
        <end position="402"/>
    </location>
</feature>
<gene>
    <name evidence="7" type="ORF">SBRCBS47491_001858</name>
</gene>
<dbReference type="Proteomes" id="UP001642406">
    <property type="component" value="Unassembled WGS sequence"/>
</dbReference>
<feature type="transmembrane region" description="Helical" evidence="5">
    <location>
        <begin position="224"/>
        <end position="243"/>
    </location>
</feature>
<name>A0ABP0B258_9PEZI</name>
<feature type="transmembrane region" description="Helical" evidence="5">
    <location>
        <begin position="488"/>
        <end position="511"/>
    </location>
</feature>
<dbReference type="InterPro" id="IPR036259">
    <property type="entry name" value="MFS_trans_sf"/>
</dbReference>
<proteinExistence type="predicted"/>
<feature type="transmembrane region" description="Helical" evidence="5">
    <location>
        <begin position="339"/>
        <end position="361"/>
    </location>
</feature>